<dbReference type="EMBL" id="AF322253">
    <property type="protein sequence ID" value="AAG45212.1"/>
    <property type="molecule type" value="Genomic_DNA"/>
</dbReference>
<accession>Q9GPI1</accession>
<protein>
    <submittedName>
        <fullName evidence="1">Uncharacterized protein</fullName>
    </submittedName>
</protein>
<dbReference type="VEuPathDB" id="AmoebaDB:KM1_334920"/>
<evidence type="ECO:0000313" key="1">
    <source>
        <dbReference type="EMBL" id="AAG45212.1"/>
    </source>
</evidence>
<reference evidence="1" key="2">
    <citation type="journal article" date="2003" name="Infect. Immun.">
        <title>Stress-dependent expression of a polymorphic, charged antigen in the protozoan parasite Entamoeba histolytica.</title>
        <authorList>
            <person name="Satish S."/>
            <person name="Bakre A.A."/>
            <person name="Bhattacharya S."/>
            <person name="Bhattacharya A."/>
        </authorList>
    </citation>
    <scope>NUCLEOTIDE SEQUENCE</scope>
</reference>
<organism evidence="1">
    <name type="scientific">Entamoeba histolytica</name>
    <dbReference type="NCBI Taxonomy" id="5759"/>
    <lineage>
        <taxon>Eukaryota</taxon>
        <taxon>Amoebozoa</taxon>
        <taxon>Evosea</taxon>
        <taxon>Archamoebae</taxon>
        <taxon>Mastigamoebida</taxon>
        <taxon>Entamoebidae</taxon>
        <taxon>Entamoeba</taxon>
    </lineage>
</organism>
<sequence>MKGISTMEEMRQIEEWTNRKVRNRLFDSHIDDWNKNTSVFIQRVMNKEHIIIIEDEEGNKIWRYVNSKIDKVDGFINYSQSFLFSLESKGKNERNEEI</sequence>
<dbReference type="AlphaFoldDB" id="Q9GPI1"/>
<dbReference type="VEuPathDB" id="AmoebaDB:EHI5A_064910"/>
<reference evidence="1" key="1">
    <citation type="submission" date="2000-11" db="EMBL/GenBank/DDBJ databases">
        <title>SSE58 Entamoeba repeat element.</title>
        <authorList>
            <person name="Sankaran S."/>
            <person name="Bhattacharya S."/>
            <person name="Bhattacharya A."/>
        </authorList>
    </citation>
    <scope>NUCLEOTIDE SEQUENCE</scope>
</reference>
<dbReference type="VEuPathDB" id="AmoebaDB:EHI_201420"/>
<proteinExistence type="predicted"/>
<name>Q9GPI1_ENTHI</name>